<dbReference type="RefSeq" id="WP_087148505.1">
    <property type="nucleotide sequence ID" value="NZ_FUKJ01000450.1"/>
</dbReference>
<dbReference type="Gene3D" id="1.10.10.1320">
    <property type="entry name" value="Anti-sigma factor, zinc-finger domain"/>
    <property type="match status" value="1"/>
</dbReference>
<dbReference type="AlphaFoldDB" id="A0A1R4HIJ4"/>
<organism evidence="1 2">
    <name type="scientific">Crenothrix polyspora</name>
    <dbReference type="NCBI Taxonomy" id="360316"/>
    <lineage>
        <taxon>Bacteria</taxon>
        <taxon>Pseudomonadati</taxon>
        <taxon>Pseudomonadota</taxon>
        <taxon>Gammaproteobacteria</taxon>
        <taxon>Methylococcales</taxon>
        <taxon>Crenotrichaceae</taxon>
        <taxon>Crenothrix</taxon>
    </lineage>
</organism>
<dbReference type="OrthoDB" id="7554380at2"/>
<dbReference type="InterPro" id="IPR041916">
    <property type="entry name" value="Anti_sigma_zinc_sf"/>
</dbReference>
<name>A0A1R4HIJ4_9GAMM</name>
<evidence type="ECO:0000313" key="1">
    <source>
        <dbReference type="EMBL" id="SJM96047.1"/>
    </source>
</evidence>
<reference evidence="2" key="1">
    <citation type="submission" date="2017-02" db="EMBL/GenBank/DDBJ databases">
        <authorList>
            <person name="Daims H."/>
        </authorList>
    </citation>
    <scope>NUCLEOTIDE SEQUENCE [LARGE SCALE GENOMIC DNA]</scope>
</reference>
<gene>
    <name evidence="1" type="ORF">CRENPOLYSF2_830018</name>
</gene>
<evidence type="ECO:0008006" key="3">
    <source>
        <dbReference type="Google" id="ProtNLM"/>
    </source>
</evidence>
<accession>A0A1R4HIJ4</accession>
<protein>
    <recommendedName>
        <fullName evidence="3">Zinc-finger domain-containing protein</fullName>
    </recommendedName>
</protein>
<keyword evidence="2" id="KW-1185">Reference proteome</keyword>
<sequence length="239" mass="26314">MKPIDDNPAATHDAVFMLLPWYVNKTLQSTELTTVERHLNACPDCKREFVNLQQLSVAVNQSSAFTASSPASFSRLKERLQTTAKQPQTPSVAPIIRPAKWRNPVKFGHSSLARSTLALAAAGMLLAVVLSRVADVNQIGNDYQTLSDTKTVTNSSNDIRIIFKENTSQHAIEQILNSMQGYIINGPNEQSLYTIGFKKSIDTQHAFDNLSLLRSNPQVVFAEPGHGLLEKTQLKGVTP</sequence>
<evidence type="ECO:0000313" key="2">
    <source>
        <dbReference type="Proteomes" id="UP000195442"/>
    </source>
</evidence>
<dbReference type="EMBL" id="FUKJ01000450">
    <property type="protein sequence ID" value="SJM96047.1"/>
    <property type="molecule type" value="Genomic_DNA"/>
</dbReference>
<dbReference type="Proteomes" id="UP000195442">
    <property type="component" value="Unassembled WGS sequence"/>
</dbReference>
<proteinExistence type="predicted"/>